<organism evidence="1 2">
    <name type="scientific">Dactylonectria macrodidyma</name>
    <dbReference type="NCBI Taxonomy" id="307937"/>
    <lineage>
        <taxon>Eukaryota</taxon>
        <taxon>Fungi</taxon>
        <taxon>Dikarya</taxon>
        <taxon>Ascomycota</taxon>
        <taxon>Pezizomycotina</taxon>
        <taxon>Sordariomycetes</taxon>
        <taxon>Hypocreomycetidae</taxon>
        <taxon>Hypocreales</taxon>
        <taxon>Nectriaceae</taxon>
        <taxon>Dactylonectria</taxon>
    </lineage>
</organism>
<dbReference type="CDD" id="cd07821">
    <property type="entry name" value="PYR_PYL_RCAR_like"/>
    <property type="match status" value="1"/>
</dbReference>
<evidence type="ECO:0000313" key="1">
    <source>
        <dbReference type="EMBL" id="KAH7110716.1"/>
    </source>
</evidence>
<dbReference type="PANTHER" id="PTHR39332:SF7">
    <property type="entry name" value="SRPBCC FAMILY PROTEIN"/>
    <property type="match status" value="1"/>
</dbReference>
<name>A0A9P9I7G7_9HYPO</name>
<gene>
    <name evidence="1" type="ORF">EDB81DRAFT_831519</name>
</gene>
<reference evidence="1" key="1">
    <citation type="journal article" date="2021" name="Nat. Commun.">
        <title>Genetic determinants of endophytism in the Arabidopsis root mycobiome.</title>
        <authorList>
            <person name="Mesny F."/>
            <person name="Miyauchi S."/>
            <person name="Thiergart T."/>
            <person name="Pickel B."/>
            <person name="Atanasova L."/>
            <person name="Karlsson M."/>
            <person name="Huettel B."/>
            <person name="Barry K.W."/>
            <person name="Haridas S."/>
            <person name="Chen C."/>
            <person name="Bauer D."/>
            <person name="Andreopoulos W."/>
            <person name="Pangilinan J."/>
            <person name="LaButti K."/>
            <person name="Riley R."/>
            <person name="Lipzen A."/>
            <person name="Clum A."/>
            <person name="Drula E."/>
            <person name="Henrissat B."/>
            <person name="Kohler A."/>
            <person name="Grigoriev I.V."/>
            <person name="Martin F.M."/>
            <person name="Hacquard S."/>
        </authorList>
    </citation>
    <scope>NUCLEOTIDE SEQUENCE</scope>
    <source>
        <strain evidence="1">MPI-CAGE-AT-0147</strain>
    </source>
</reference>
<dbReference type="InterPro" id="IPR019587">
    <property type="entry name" value="Polyketide_cyclase/dehydratase"/>
</dbReference>
<dbReference type="EMBL" id="JAGMUV010000044">
    <property type="protein sequence ID" value="KAH7110716.1"/>
    <property type="molecule type" value="Genomic_DNA"/>
</dbReference>
<keyword evidence="2" id="KW-1185">Reference proteome</keyword>
<dbReference type="Gene3D" id="3.30.530.20">
    <property type="match status" value="1"/>
</dbReference>
<sequence length="148" mass="16227">MSRKTVHQEVESIKHDIDTVWNVVSDFPAVTTWIPSVSHCTVQGEGIGSIRTVTQAGMSFQEQLEFLDSSSHTISYRILDPTPFPMTGFHGTIHLERLSAGTTRLTWTADAESVDDEGMKVVGPVMDQFIKTSIAGLEANLSHSHSAN</sequence>
<evidence type="ECO:0000313" key="2">
    <source>
        <dbReference type="Proteomes" id="UP000738349"/>
    </source>
</evidence>
<dbReference type="OrthoDB" id="4436220at2759"/>
<dbReference type="Pfam" id="PF10604">
    <property type="entry name" value="Polyketide_cyc2"/>
    <property type="match status" value="1"/>
</dbReference>
<proteinExistence type="predicted"/>
<dbReference type="Proteomes" id="UP000738349">
    <property type="component" value="Unassembled WGS sequence"/>
</dbReference>
<dbReference type="InterPro" id="IPR023393">
    <property type="entry name" value="START-like_dom_sf"/>
</dbReference>
<dbReference type="PANTHER" id="PTHR39332">
    <property type="entry name" value="BLL4707 PROTEIN"/>
    <property type="match status" value="1"/>
</dbReference>
<comment type="caution">
    <text evidence="1">The sequence shown here is derived from an EMBL/GenBank/DDBJ whole genome shotgun (WGS) entry which is preliminary data.</text>
</comment>
<dbReference type="SUPFAM" id="SSF55961">
    <property type="entry name" value="Bet v1-like"/>
    <property type="match status" value="1"/>
</dbReference>
<protein>
    <submittedName>
        <fullName evidence="1">Uncharacterized protein</fullName>
    </submittedName>
</protein>
<accession>A0A9P9I7G7</accession>
<dbReference type="AlphaFoldDB" id="A0A9P9I7G7"/>